<evidence type="ECO:0000256" key="4">
    <source>
        <dbReference type="ARBA" id="ARBA00022763"/>
    </source>
</evidence>
<dbReference type="SUPFAM" id="SSF100879">
    <property type="entry name" value="Lesion bypass DNA polymerase (Y-family), little finger domain"/>
    <property type="match status" value="1"/>
</dbReference>
<dbReference type="GO" id="GO:0003887">
    <property type="term" value="F:DNA-directed DNA polymerase activity"/>
    <property type="evidence" value="ECO:0007669"/>
    <property type="project" value="UniProtKB-EC"/>
</dbReference>
<comment type="caution">
    <text evidence="11">The sequence shown here is derived from an EMBL/GenBank/DDBJ whole genome shotgun (WGS) entry which is preliminary data.</text>
</comment>
<dbReference type="GO" id="GO:0042276">
    <property type="term" value="P:error-prone translesion synthesis"/>
    <property type="evidence" value="ECO:0007669"/>
    <property type="project" value="TreeGrafter"/>
</dbReference>
<gene>
    <name evidence="11" type="ORF">J0H12_00025</name>
</gene>
<dbReference type="PANTHER" id="PTHR11076">
    <property type="entry name" value="DNA REPAIR POLYMERASE UMUC / TRANSFERASE FAMILY MEMBER"/>
    <property type="match status" value="1"/>
</dbReference>
<dbReference type="GO" id="GO:0005829">
    <property type="term" value="C:cytosol"/>
    <property type="evidence" value="ECO:0007669"/>
    <property type="project" value="TreeGrafter"/>
</dbReference>
<proteinExistence type="inferred from homology"/>
<protein>
    <recommendedName>
        <fullName evidence="3">DNA-directed DNA polymerase</fullName>
        <ecNumber evidence="3">2.7.7.7</ecNumber>
    </recommendedName>
</protein>
<evidence type="ECO:0000313" key="11">
    <source>
        <dbReference type="EMBL" id="MBN9412300.1"/>
    </source>
</evidence>
<dbReference type="Pfam" id="PF00817">
    <property type="entry name" value="IMS"/>
    <property type="match status" value="1"/>
</dbReference>
<keyword evidence="6" id="KW-0234">DNA repair</keyword>
<accession>A0A8J7TSV3</accession>
<dbReference type="AlphaFoldDB" id="A0A8J7TSV3"/>
<evidence type="ECO:0000313" key="12">
    <source>
        <dbReference type="Proteomes" id="UP000664414"/>
    </source>
</evidence>
<dbReference type="EC" id="2.7.7.7" evidence="3"/>
<dbReference type="Gene3D" id="3.30.70.270">
    <property type="match status" value="1"/>
</dbReference>
<reference evidence="11" key="1">
    <citation type="submission" date="2021-02" db="EMBL/GenBank/DDBJ databases">
        <title>Thiocyanate and organic carbon inputs drive convergent selection for specific autotrophic Afipia and Thiobacillus strains within complex microbiomes.</title>
        <authorList>
            <person name="Huddy R.J."/>
            <person name="Sachdeva R."/>
            <person name="Kadzinga F."/>
            <person name="Kantor R.S."/>
            <person name="Harrison S.T.L."/>
            <person name="Banfield J.F."/>
        </authorList>
    </citation>
    <scope>NUCLEOTIDE SEQUENCE</scope>
    <source>
        <strain evidence="11">SCN18_10_11_15_R4_P_38_20</strain>
    </source>
</reference>
<dbReference type="InterPro" id="IPR043128">
    <property type="entry name" value="Rev_trsase/Diguanyl_cyclase"/>
</dbReference>
<feature type="domain" description="UmuC" evidence="10">
    <location>
        <begin position="1"/>
        <end position="133"/>
    </location>
</feature>
<dbReference type="Pfam" id="PF11799">
    <property type="entry name" value="IMS_C"/>
    <property type="match status" value="1"/>
</dbReference>
<evidence type="ECO:0000256" key="3">
    <source>
        <dbReference type="ARBA" id="ARBA00012417"/>
    </source>
</evidence>
<dbReference type="Pfam" id="PF13438">
    <property type="entry name" value="DUF4113"/>
    <property type="match status" value="1"/>
</dbReference>
<dbReference type="EMBL" id="JAFKGL010000002">
    <property type="protein sequence ID" value="MBN9412300.1"/>
    <property type="molecule type" value="Genomic_DNA"/>
</dbReference>
<dbReference type="CDD" id="cd01700">
    <property type="entry name" value="PolY_Pol_V_umuC"/>
    <property type="match status" value="1"/>
</dbReference>
<name>A0A8J7TSV3_9PROT</name>
<evidence type="ECO:0000256" key="9">
    <source>
        <dbReference type="ARBA" id="ARBA00049244"/>
    </source>
</evidence>
<dbReference type="InterPro" id="IPR025188">
    <property type="entry name" value="DUF4113"/>
</dbReference>
<dbReference type="GO" id="GO:0009432">
    <property type="term" value="P:SOS response"/>
    <property type="evidence" value="ECO:0007669"/>
    <property type="project" value="UniProtKB-KW"/>
</dbReference>
<dbReference type="PANTHER" id="PTHR11076:SF34">
    <property type="entry name" value="PROTEIN UMUC"/>
    <property type="match status" value="1"/>
</dbReference>
<dbReference type="Proteomes" id="UP000664414">
    <property type="component" value="Unassembled WGS sequence"/>
</dbReference>
<dbReference type="GO" id="GO:0006281">
    <property type="term" value="P:DNA repair"/>
    <property type="evidence" value="ECO:0007669"/>
    <property type="project" value="UniProtKB-KW"/>
</dbReference>
<dbReference type="PROSITE" id="PS50173">
    <property type="entry name" value="UMUC"/>
    <property type="match status" value="1"/>
</dbReference>
<evidence type="ECO:0000256" key="8">
    <source>
        <dbReference type="ARBA" id="ARBA00025589"/>
    </source>
</evidence>
<evidence type="ECO:0000259" key="10">
    <source>
        <dbReference type="PROSITE" id="PS50173"/>
    </source>
</evidence>
<dbReference type="InterPro" id="IPR043502">
    <property type="entry name" value="DNA/RNA_pol_sf"/>
</dbReference>
<dbReference type="InterPro" id="IPR001126">
    <property type="entry name" value="UmuC"/>
</dbReference>
<evidence type="ECO:0000256" key="5">
    <source>
        <dbReference type="ARBA" id="ARBA00023199"/>
    </source>
</evidence>
<dbReference type="SUPFAM" id="SSF56672">
    <property type="entry name" value="DNA/RNA polymerases"/>
    <property type="match status" value="1"/>
</dbReference>
<comment type="function">
    <text evidence="8">Poorly processive, error-prone DNA polymerase involved in untargeted mutagenesis. Copies undamaged DNA at stalled replication forks, which arise in vivo from mismatched or misaligned primer ends. These misaligned primers can be extended by PolIV. Exhibits no 3'-5' exonuclease (proofreading) activity. May be involved in translesional synthesis, in conjunction with the beta clamp from PolIII.</text>
</comment>
<dbReference type="InterPro" id="IPR050116">
    <property type="entry name" value="DNA_polymerase-Y"/>
</dbReference>
<dbReference type="InterPro" id="IPR017961">
    <property type="entry name" value="DNA_pol_Y-fam_little_finger"/>
</dbReference>
<dbReference type="GO" id="GO:0003684">
    <property type="term" value="F:damaged DNA binding"/>
    <property type="evidence" value="ECO:0007669"/>
    <property type="project" value="InterPro"/>
</dbReference>
<keyword evidence="4" id="KW-0227">DNA damage</keyword>
<dbReference type="InterPro" id="IPR036775">
    <property type="entry name" value="DNA_pol_Y-fam_lit_finger_sf"/>
</dbReference>
<organism evidence="11 12">
    <name type="scientific">Candidatus Paracaedimonas acanthamoebae</name>
    <dbReference type="NCBI Taxonomy" id="244581"/>
    <lineage>
        <taxon>Bacteria</taxon>
        <taxon>Pseudomonadati</taxon>
        <taxon>Pseudomonadota</taxon>
        <taxon>Alphaproteobacteria</taxon>
        <taxon>Holosporales</taxon>
        <taxon>Caedimonadaceae</taxon>
        <taxon>Candidatus Paracaedimonas</taxon>
    </lineage>
</organism>
<comment type="similarity">
    <text evidence="1">Belongs to the DNA polymerase type-Y family.</text>
</comment>
<evidence type="ECO:0000256" key="2">
    <source>
        <dbReference type="ARBA" id="ARBA00011245"/>
    </source>
</evidence>
<comment type="subunit">
    <text evidence="2">Monomer.</text>
</comment>
<sequence length="364" mass="41737">MGEPYFKFKEIAQKFDIAIFSSNYTLYQDFSNRIMALLKSQVPIMEVYSIDEAFLDLTDIPQDQLITFCQHLKEQVRQYLGIPISIGVSLTKTLSKVANHFAKKSEGIFILLDEKEINTFLSRLPVNEVWGIGYNHTKYLIAQGIDTALKLKEAPPKWIRQKMSVVGERIVTELNGNISYELEQELNSKKMITVSRSFPKDVTSYEELEFAICSFIEKAVEKLREEKMLAQKLGIFIKTNRFSEGAYYSNFQLMTLDVASHYTPSFITAGKKALKAIYKPSLAYKKAGVCLLDLSSHEEFQGSFFSPVSPKKEQLMLTLDKLNQRYGKRTISYGAINQEATSITQRQFLSPHYTTQWNDIPKVK</sequence>
<keyword evidence="7" id="KW-0742">SOS response</keyword>
<evidence type="ECO:0000256" key="7">
    <source>
        <dbReference type="ARBA" id="ARBA00023236"/>
    </source>
</evidence>
<keyword evidence="5" id="KW-0741">SOS mutagenesis</keyword>
<comment type="catalytic activity">
    <reaction evidence="9">
        <text>DNA(n) + a 2'-deoxyribonucleoside 5'-triphosphate = DNA(n+1) + diphosphate</text>
        <dbReference type="Rhea" id="RHEA:22508"/>
        <dbReference type="Rhea" id="RHEA-COMP:17339"/>
        <dbReference type="Rhea" id="RHEA-COMP:17340"/>
        <dbReference type="ChEBI" id="CHEBI:33019"/>
        <dbReference type="ChEBI" id="CHEBI:61560"/>
        <dbReference type="ChEBI" id="CHEBI:173112"/>
        <dbReference type="EC" id="2.7.7.7"/>
    </reaction>
</comment>
<evidence type="ECO:0000256" key="1">
    <source>
        <dbReference type="ARBA" id="ARBA00010945"/>
    </source>
</evidence>
<evidence type="ECO:0000256" key="6">
    <source>
        <dbReference type="ARBA" id="ARBA00023204"/>
    </source>
</evidence>